<name>W1PDJ7_AMBTC</name>
<dbReference type="Proteomes" id="UP000017836">
    <property type="component" value="Unassembled WGS sequence"/>
</dbReference>
<accession>W1PDJ7</accession>
<sequence length="225" mass="24668">MSLTMYPLPYRAVAVRPKAKVSKAKQRFDPLTIDPLAMVVTVPDEEAPSFAGSPDHVPNLQVGVPSFDPFVALVRSEGVDPLMVVSNSEHVRRLGPQLLDEDPSFVVSEFIEQETVVILEETEAASMVRDMGMDFNVPIGVFFAEVKRLKVARGTLGASSVAKDARKVAKEPQSAAKLNMKKPSLKKIPEVGTRSFTRMEAQGIIKKMTKPSHEAGKAPLFIYFS</sequence>
<dbReference type="HOGENOM" id="CLU_107320_0_0_1"/>
<dbReference type="AlphaFoldDB" id="W1PDJ7"/>
<proteinExistence type="predicted"/>
<reference evidence="2" key="1">
    <citation type="journal article" date="2013" name="Science">
        <title>The Amborella genome and the evolution of flowering plants.</title>
        <authorList>
            <consortium name="Amborella Genome Project"/>
        </authorList>
    </citation>
    <scope>NUCLEOTIDE SEQUENCE [LARGE SCALE GENOMIC DNA]</scope>
</reference>
<protein>
    <submittedName>
        <fullName evidence="1">Uncharacterized protein</fullName>
    </submittedName>
</protein>
<evidence type="ECO:0000313" key="2">
    <source>
        <dbReference type="Proteomes" id="UP000017836"/>
    </source>
</evidence>
<dbReference type="EMBL" id="KI394012">
    <property type="protein sequence ID" value="ERN05135.1"/>
    <property type="molecule type" value="Genomic_DNA"/>
</dbReference>
<keyword evidence="2" id="KW-1185">Reference proteome</keyword>
<gene>
    <name evidence="1" type="ORF">AMTR_s00053p00184830</name>
</gene>
<dbReference type="Gramene" id="ERN05135">
    <property type="protein sequence ID" value="ERN05135"/>
    <property type="gene ID" value="AMTR_s00053p00184830"/>
</dbReference>
<organism evidence="1 2">
    <name type="scientific">Amborella trichopoda</name>
    <dbReference type="NCBI Taxonomy" id="13333"/>
    <lineage>
        <taxon>Eukaryota</taxon>
        <taxon>Viridiplantae</taxon>
        <taxon>Streptophyta</taxon>
        <taxon>Embryophyta</taxon>
        <taxon>Tracheophyta</taxon>
        <taxon>Spermatophyta</taxon>
        <taxon>Magnoliopsida</taxon>
        <taxon>Amborellales</taxon>
        <taxon>Amborellaceae</taxon>
        <taxon>Amborella</taxon>
    </lineage>
</organism>
<evidence type="ECO:0000313" key="1">
    <source>
        <dbReference type="EMBL" id="ERN05135.1"/>
    </source>
</evidence>